<reference evidence="1 2" key="2">
    <citation type="journal article" date="2022" name="Mol. Ecol. Resour.">
        <title>The genomes of chicory, endive, great burdock and yacon provide insights into Asteraceae paleo-polyploidization history and plant inulin production.</title>
        <authorList>
            <person name="Fan W."/>
            <person name="Wang S."/>
            <person name="Wang H."/>
            <person name="Wang A."/>
            <person name="Jiang F."/>
            <person name="Liu H."/>
            <person name="Zhao H."/>
            <person name="Xu D."/>
            <person name="Zhang Y."/>
        </authorList>
    </citation>
    <scope>NUCLEOTIDE SEQUENCE [LARGE SCALE GENOMIC DNA]</scope>
    <source>
        <strain evidence="2">cv. Yunnan</strain>
        <tissue evidence="1">Leaves</tissue>
    </source>
</reference>
<sequence>MTPLLADSDIVDEDGVLFGDGGGRWDRRRFLFSIIPMARTVRSEKKTDCLCQSCSVIFSIWCLDLERNQVCRTMMEEDEAANVNGNGNDIINPWLKLYNKNHGLILSANLKN</sequence>
<dbReference type="EMBL" id="CM042031">
    <property type="protein sequence ID" value="KAI3783813.1"/>
    <property type="molecule type" value="Genomic_DNA"/>
</dbReference>
<evidence type="ECO:0000313" key="1">
    <source>
        <dbReference type="EMBL" id="KAI3783813.1"/>
    </source>
</evidence>
<gene>
    <name evidence="1" type="ORF">L1987_42900</name>
</gene>
<proteinExistence type="predicted"/>
<organism evidence="1 2">
    <name type="scientific">Smallanthus sonchifolius</name>
    <dbReference type="NCBI Taxonomy" id="185202"/>
    <lineage>
        <taxon>Eukaryota</taxon>
        <taxon>Viridiplantae</taxon>
        <taxon>Streptophyta</taxon>
        <taxon>Embryophyta</taxon>
        <taxon>Tracheophyta</taxon>
        <taxon>Spermatophyta</taxon>
        <taxon>Magnoliopsida</taxon>
        <taxon>eudicotyledons</taxon>
        <taxon>Gunneridae</taxon>
        <taxon>Pentapetalae</taxon>
        <taxon>asterids</taxon>
        <taxon>campanulids</taxon>
        <taxon>Asterales</taxon>
        <taxon>Asteraceae</taxon>
        <taxon>Asteroideae</taxon>
        <taxon>Heliantheae alliance</taxon>
        <taxon>Millerieae</taxon>
        <taxon>Smallanthus</taxon>
    </lineage>
</organism>
<evidence type="ECO:0000313" key="2">
    <source>
        <dbReference type="Proteomes" id="UP001056120"/>
    </source>
</evidence>
<protein>
    <submittedName>
        <fullName evidence="1">Uncharacterized protein</fullName>
    </submittedName>
</protein>
<comment type="caution">
    <text evidence="1">The sequence shown here is derived from an EMBL/GenBank/DDBJ whole genome shotgun (WGS) entry which is preliminary data.</text>
</comment>
<name>A0ACB9GL78_9ASTR</name>
<dbReference type="Proteomes" id="UP001056120">
    <property type="component" value="Linkage Group LG14"/>
</dbReference>
<keyword evidence="2" id="KW-1185">Reference proteome</keyword>
<accession>A0ACB9GL78</accession>
<reference evidence="2" key="1">
    <citation type="journal article" date="2022" name="Mol. Ecol. Resour.">
        <title>The genomes of chicory, endive, great burdock and yacon provide insights into Asteraceae palaeo-polyploidization history and plant inulin production.</title>
        <authorList>
            <person name="Fan W."/>
            <person name="Wang S."/>
            <person name="Wang H."/>
            <person name="Wang A."/>
            <person name="Jiang F."/>
            <person name="Liu H."/>
            <person name="Zhao H."/>
            <person name="Xu D."/>
            <person name="Zhang Y."/>
        </authorList>
    </citation>
    <scope>NUCLEOTIDE SEQUENCE [LARGE SCALE GENOMIC DNA]</scope>
    <source>
        <strain evidence="2">cv. Yunnan</strain>
    </source>
</reference>